<dbReference type="InterPro" id="IPR037079">
    <property type="entry name" value="AF2212/PG0164-like_sf"/>
</dbReference>
<dbReference type="SUPFAM" id="SSF141694">
    <property type="entry name" value="AF2212/PG0164-like"/>
    <property type="match status" value="1"/>
</dbReference>
<evidence type="ECO:0000313" key="1">
    <source>
        <dbReference type="EMBL" id="RNL95070.1"/>
    </source>
</evidence>
<dbReference type="InterPro" id="IPR015018">
    <property type="entry name" value="DUF1905"/>
</dbReference>
<dbReference type="EMBL" id="RJTM01000002">
    <property type="protein sequence ID" value="RNL95070.1"/>
    <property type="molecule type" value="Genomic_DNA"/>
</dbReference>
<dbReference type="OrthoDB" id="8246703at2"/>
<dbReference type="RefSeq" id="WP_123213982.1">
    <property type="nucleotide sequence ID" value="NZ_RJTM01000002.1"/>
</dbReference>
<dbReference type="Gene3D" id="2.40.30.100">
    <property type="entry name" value="AF2212/PG0164-like"/>
    <property type="match status" value="1"/>
</dbReference>
<comment type="caution">
    <text evidence="1">The sequence shown here is derived from an EMBL/GenBank/DDBJ whole genome shotgun (WGS) entry which is preliminary data.</text>
</comment>
<proteinExistence type="predicted"/>
<dbReference type="Pfam" id="PF08922">
    <property type="entry name" value="DUF1905"/>
    <property type="match status" value="1"/>
</dbReference>
<sequence length="170" mass="19691">MTPNPLTSKKYLLEKFPGKGGWTYIALPEIKQEKDKYFGMLQVHAEIDGYRLPVKTLMPKGDGTLFFPVNAAIRKTIGKGEGDYVHLKLFPVTPPAEKTNVTFSTGTPFEIPEEIIACFKTEPPEVYKRFLRLKTDKQRQWLQWVYEVRQEDARAERILKMIDNFQHSTP</sequence>
<dbReference type="AlphaFoldDB" id="A0A3N0F4L7"/>
<keyword evidence="2" id="KW-1185">Reference proteome</keyword>
<evidence type="ECO:0000313" key="2">
    <source>
        <dbReference type="Proteomes" id="UP000267469"/>
    </source>
</evidence>
<gene>
    <name evidence="1" type="ORF">ED312_00245</name>
</gene>
<dbReference type="Proteomes" id="UP000267469">
    <property type="component" value="Unassembled WGS sequence"/>
</dbReference>
<organism evidence="1 2">
    <name type="scientific">Sinomicrobium pectinilyticum</name>
    <dbReference type="NCBI Taxonomy" id="1084421"/>
    <lineage>
        <taxon>Bacteria</taxon>
        <taxon>Pseudomonadati</taxon>
        <taxon>Bacteroidota</taxon>
        <taxon>Flavobacteriia</taxon>
        <taxon>Flavobacteriales</taxon>
        <taxon>Flavobacteriaceae</taxon>
        <taxon>Sinomicrobium</taxon>
    </lineage>
</organism>
<protein>
    <submittedName>
        <fullName evidence="1">DUF1905 domain-containing protein</fullName>
    </submittedName>
</protein>
<name>A0A3N0F4L7_SINP1</name>
<reference evidence="1 2" key="1">
    <citation type="submission" date="2018-10" db="EMBL/GenBank/DDBJ databases">
        <title>Sinomicrobium pectinilyticum sp. nov., a pectinase-producing bacterium isolated from alkaline and saline soil, and emended description of the genus Sinomicrobium.</title>
        <authorList>
            <person name="Cheng B."/>
            <person name="Li C."/>
            <person name="Lai Q."/>
            <person name="Du M."/>
            <person name="Shao Z."/>
            <person name="Xu P."/>
            <person name="Yang C."/>
        </authorList>
    </citation>
    <scope>NUCLEOTIDE SEQUENCE [LARGE SCALE GENOMIC DNA]</scope>
    <source>
        <strain evidence="1 2">5DNS001</strain>
    </source>
</reference>
<dbReference type="Pfam" id="PF13376">
    <property type="entry name" value="OmdA"/>
    <property type="match status" value="1"/>
</dbReference>
<accession>A0A3N0F4L7</accession>